<feature type="domain" description="Zn(2)-C6 fungal-type" evidence="4">
    <location>
        <begin position="18"/>
        <end position="47"/>
    </location>
</feature>
<feature type="compositionally biased region" description="Polar residues" evidence="3">
    <location>
        <begin position="244"/>
        <end position="265"/>
    </location>
</feature>
<evidence type="ECO:0000256" key="3">
    <source>
        <dbReference type="SAM" id="MobiDB-lite"/>
    </source>
</evidence>
<evidence type="ECO:0000256" key="2">
    <source>
        <dbReference type="ARBA" id="ARBA00023242"/>
    </source>
</evidence>
<dbReference type="PANTHER" id="PTHR47659:SF4">
    <property type="entry name" value="ZN(II)2CYS6 TRANSCRIPTION FACTOR (EUROFUNG)"/>
    <property type="match status" value="1"/>
</dbReference>
<keyword evidence="1" id="KW-0479">Metal-binding</keyword>
<dbReference type="EMBL" id="MCGE01000008">
    <property type="protein sequence ID" value="ORZ18570.1"/>
    <property type="molecule type" value="Genomic_DNA"/>
</dbReference>
<evidence type="ECO:0000313" key="5">
    <source>
        <dbReference type="EMBL" id="ORZ18570.1"/>
    </source>
</evidence>
<name>A0A1X2ILE0_9FUNG</name>
<dbReference type="Gene3D" id="3.30.450.20">
    <property type="entry name" value="PAS domain"/>
    <property type="match status" value="1"/>
</dbReference>
<dbReference type="InterPro" id="IPR001138">
    <property type="entry name" value="Zn2Cys6_DnaBD"/>
</dbReference>
<dbReference type="GO" id="GO:0008270">
    <property type="term" value="F:zinc ion binding"/>
    <property type="evidence" value="ECO:0007669"/>
    <property type="project" value="InterPro"/>
</dbReference>
<sequence>MLGSCQRKKSIKPHVRTACINCKKAHLACDAERPCKRCISVGKTDSCYDIQHKKRGRPKLREKYASSLHNGNNTALSSSPPSLYTSAVTKKQVSRHHTNSISHFQPMLPLNLPCSTSLPQSSSITNHNQLAHHHLISSPPSIDSLTPFLDMSPPPSSFIMTKPTTTKQEYDMTEALNEPIMTIFLTTEMCCARASDETMDFIGYHPQELAHRSLYDFISNPTDLHQIHQHLIQSHRQALHNANEGVSTSDSSPQIHNNSRSNNDYYHQMPPTTLLNIANGSKTFKMVLHFRTTDGKEQLALNARLYFGGGLGADLCQPSSLDHLYIVCLLTKSPSSSKSFSPGLALSGIPTSTTTNNNKNNNTTNTTNTVTPISPLSLTSPSSSTDTNITTAISVPSPISPPIMNSSPLSNESTAIQNVMTDFSSFSYLSSSLSSVSSSSTSSTSSHTPPLTSSSSSAPLSSIPCSVPPTCSSLMMTPPYSNNQTPSTLDNEESSLYSWLDFAFSSNGNPTK</sequence>
<dbReference type="Pfam" id="PF00172">
    <property type="entry name" value="Zn_clus"/>
    <property type="match status" value="1"/>
</dbReference>
<proteinExistence type="predicted"/>
<feature type="compositionally biased region" description="Low complexity" evidence="3">
    <location>
        <begin position="351"/>
        <end position="385"/>
    </location>
</feature>
<dbReference type="GO" id="GO:0000981">
    <property type="term" value="F:DNA-binding transcription factor activity, RNA polymerase II-specific"/>
    <property type="evidence" value="ECO:0007669"/>
    <property type="project" value="InterPro"/>
</dbReference>
<dbReference type="SUPFAM" id="SSF57701">
    <property type="entry name" value="Zn2/Cys6 DNA-binding domain"/>
    <property type="match status" value="1"/>
</dbReference>
<accession>A0A1X2ILE0</accession>
<organism evidence="5 6">
    <name type="scientific">Absidia repens</name>
    <dbReference type="NCBI Taxonomy" id="90262"/>
    <lineage>
        <taxon>Eukaryota</taxon>
        <taxon>Fungi</taxon>
        <taxon>Fungi incertae sedis</taxon>
        <taxon>Mucoromycota</taxon>
        <taxon>Mucoromycotina</taxon>
        <taxon>Mucoromycetes</taxon>
        <taxon>Mucorales</taxon>
        <taxon>Cunninghamellaceae</taxon>
        <taxon>Absidia</taxon>
    </lineage>
</organism>
<protein>
    <recommendedName>
        <fullName evidence="4">Zn(2)-C6 fungal-type domain-containing protein</fullName>
    </recommendedName>
</protein>
<keyword evidence="6" id="KW-1185">Reference proteome</keyword>
<comment type="caution">
    <text evidence="5">The sequence shown here is derived from an EMBL/GenBank/DDBJ whole genome shotgun (WGS) entry which is preliminary data.</text>
</comment>
<feature type="region of interest" description="Disordered" evidence="3">
    <location>
        <begin position="239"/>
        <end position="265"/>
    </location>
</feature>
<evidence type="ECO:0000259" key="4">
    <source>
        <dbReference type="PROSITE" id="PS50048"/>
    </source>
</evidence>
<dbReference type="Gene3D" id="4.10.240.10">
    <property type="entry name" value="Zn(2)-C6 fungal-type DNA-binding domain"/>
    <property type="match status" value="1"/>
</dbReference>
<dbReference type="InterPro" id="IPR000014">
    <property type="entry name" value="PAS"/>
</dbReference>
<evidence type="ECO:0000313" key="6">
    <source>
        <dbReference type="Proteomes" id="UP000193560"/>
    </source>
</evidence>
<dbReference type="STRING" id="90262.A0A1X2ILE0"/>
<evidence type="ECO:0000256" key="1">
    <source>
        <dbReference type="ARBA" id="ARBA00022723"/>
    </source>
</evidence>
<dbReference type="OrthoDB" id="1555531at2759"/>
<feature type="compositionally biased region" description="Polar residues" evidence="3">
    <location>
        <begin position="69"/>
        <end position="91"/>
    </location>
</feature>
<feature type="region of interest" description="Disordered" evidence="3">
    <location>
        <begin position="438"/>
        <end position="463"/>
    </location>
</feature>
<reference evidence="5 6" key="1">
    <citation type="submission" date="2016-07" db="EMBL/GenBank/DDBJ databases">
        <title>Pervasive Adenine N6-methylation of Active Genes in Fungi.</title>
        <authorList>
            <consortium name="DOE Joint Genome Institute"/>
            <person name="Mondo S.J."/>
            <person name="Dannebaum R.O."/>
            <person name="Kuo R.C."/>
            <person name="Labutti K."/>
            <person name="Haridas S."/>
            <person name="Kuo A."/>
            <person name="Salamov A."/>
            <person name="Ahrendt S.R."/>
            <person name="Lipzen A."/>
            <person name="Sullivan W."/>
            <person name="Andreopoulos W.B."/>
            <person name="Clum A."/>
            <person name="Lindquist E."/>
            <person name="Daum C."/>
            <person name="Ramamoorthy G.K."/>
            <person name="Gryganskyi A."/>
            <person name="Culley D."/>
            <person name="Magnuson J.K."/>
            <person name="James T.Y."/>
            <person name="O'Malley M.A."/>
            <person name="Stajich J.E."/>
            <person name="Spatafora J.W."/>
            <person name="Visel A."/>
            <person name="Grigoriev I.V."/>
        </authorList>
    </citation>
    <scope>NUCLEOTIDE SEQUENCE [LARGE SCALE GENOMIC DNA]</scope>
    <source>
        <strain evidence="5 6">NRRL 1336</strain>
    </source>
</reference>
<dbReference type="PANTHER" id="PTHR47659">
    <property type="entry name" value="ZN(II)2CYS6 TRANSCRIPTION FACTOR (EUROFUNG)-RELATED"/>
    <property type="match status" value="1"/>
</dbReference>
<dbReference type="InterPro" id="IPR036864">
    <property type="entry name" value="Zn2-C6_fun-type_DNA-bd_sf"/>
</dbReference>
<dbReference type="PROSITE" id="PS50048">
    <property type="entry name" value="ZN2_CY6_FUNGAL_2"/>
    <property type="match status" value="1"/>
</dbReference>
<gene>
    <name evidence="5" type="ORF">BCR42DRAFT_489916</name>
</gene>
<dbReference type="AlphaFoldDB" id="A0A1X2ILE0"/>
<dbReference type="CDD" id="cd00130">
    <property type="entry name" value="PAS"/>
    <property type="match status" value="1"/>
</dbReference>
<dbReference type="PROSITE" id="PS00463">
    <property type="entry name" value="ZN2_CY6_FUNGAL_1"/>
    <property type="match status" value="1"/>
</dbReference>
<feature type="region of interest" description="Disordered" evidence="3">
    <location>
        <begin position="69"/>
        <end position="97"/>
    </location>
</feature>
<dbReference type="CDD" id="cd00067">
    <property type="entry name" value="GAL4"/>
    <property type="match status" value="1"/>
</dbReference>
<feature type="region of interest" description="Disordered" evidence="3">
    <location>
        <begin position="350"/>
        <end position="389"/>
    </location>
</feature>
<dbReference type="SMART" id="SM00066">
    <property type="entry name" value="GAL4"/>
    <property type="match status" value="1"/>
</dbReference>
<keyword evidence="2" id="KW-0539">Nucleus</keyword>
<dbReference type="InterPro" id="IPR050335">
    <property type="entry name" value="ERT1_acuK_gluconeogen_tf"/>
</dbReference>
<dbReference type="Proteomes" id="UP000193560">
    <property type="component" value="Unassembled WGS sequence"/>
</dbReference>